<evidence type="ECO:0000259" key="1">
    <source>
        <dbReference type="PROSITE" id="PS00028"/>
    </source>
</evidence>
<proteinExistence type="predicted"/>
<protein>
    <recommendedName>
        <fullName evidence="1">C2H2-type domain-containing protein</fullName>
    </recommendedName>
</protein>
<feature type="domain" description="C2H2-type" evidence="1">
    <location>
        <begin position="97"/>
        <end position="118"/>
    </location>
</feature>
<dbReference type="EMBL" id="HACG01004768">
    <property type="protein sequence ID" value="CEK51633.1"/>
    <property type="molecule type" value="Transcribed_RNA"/>
</dbReference>
<reference evidence="2" key="1">
    <citation type="submission" date="2014-12" db="EMBL/GenBank/DDBJ databases">
        <title>Insight into the proteome of Arion vulgaris.</title>
        <authorList>
            <person name="Aradska J."/>
            <person name="Bulat T."/>
            <person name="Smidak R."/>
            <person name="Sarate P."/>
            <person name="Gangsoo J."/>
            <person name="Sialana F."/>
            <person name="Bilban M."/>
            <person name="Lubec G."/>
        </authorList>
    </citation>
    <scope>NUCLEOTIDE SEQUENCE</scope>
    <source>
        <tissue evidence="2">Skin</tissue>
    </source>
</reference>
<dbReference type="InterPro" id="IPR013087">
    <property type="entry name" value="Znf_C2H2_type"/>
</dbReference>
<feature type="non-terminal residue" evidence="2">
    <location>
        <position position="1"/>
    </location>
</feature>
<accession>A0A0B6Y6A3</accession>
<sequence length="295" mass="34595">ETFCQPVTDAMRKQEAMQQQAKCMSEKSARDQEIFQKHHIATEKISFAEKLGLMTRNEFELSYHAQRQQEFVIKAPEVWENYENIWFGKKGNITVVCSICHRHFSCWDLCLRHQLKKHPHIEPASLEMEKDNYVEDMYYYYPMPYGILAQTHLTPDNMLTPEVFVCTRCGFPFKNINRLHAHMIVCDPAQEEATASQNDNLKKPSYMKKKLLPMMNRRLYQTFQQPKSKVSQPFKGFVYQNAASLDVKNRKSPLAHGEINKLSLRTFDEKPPTSSLQSRSSHFVPFSFYSGRKHK</sequence>
<name>A0A0B6Y6A3_9EUPU</name>
<dbReference type="AlphaFoldDB" id="A0A0B6Y6A3"/>
<feature type="non-terminal residue" evidence="2">
    <location>
        <position position="295"/>
    </location>
</feature>
<gene>
    <name evidence="2" type="primary">ORF13940</name>
</gene>
<organism evidence="2">
    <name type="scientific">Arion vulgaris</name>
    <dbReference type="NCBI Taxonomy" id="1028688"/>
    <lineage>
        <taxon>Eukaryota</taxon>
        <taxon>Metazoa</taxon>
        <taxon>Spiralia</taxon>
        <taxon>Lophotrochozoa</taxon>
        <taxon>Mollusca</taxon>
        <taxon>Gastropoda</taxon>
        <taxon>Heterobranchia</taxon>
        <taxon>Euthyneura</taxon>
        <taxon>Panpulmonata</taxon>
        <taxon>Eupulmonata</taxon>
        <taxon>Stylommatophora</taxon>
        <taxon>Helicina</taxon>
        <taxon>Arionoidea</taxon>
        <taxon>Arionidae</taxon>
        <taxon>Arion</taxon>
    </lineage>
</organism>
<dbReference type="PROSITE" id="PS00028">
    <property type="entry name" value="ZINC_FINGER_C2H2_1"/>
    <property type="match status" value="1"/>
</dbReference>
<evidence type="ECO:0000313" key="2">
    <source>
        <dbReference type="EMBL" id="CEK51633.1"/>
    </source>
</evidence>